<evidence type="ECO:0000313" key="1">
    <source>
        <dbReference type="EMBL" id="KAJ8982292.1"/>
    </source>
</evidence>
<keyword evidence="2" id="KW-1185">Reference proteome</keyword>
<organism evidence="1 2">
    <name type="scientific">Molorchus minor</name>
    <dbReference type="NCBI Taxonomy" id="1323400"/>
    <lineage>
        <taxon>Eukaryota</taxon>
        <taxon>Metazoa</taxon>
        <taxon>Ecdysozoa</taxon>
        <taxon>Arthropoda</taxon>
        <taxon>Hexapoda</taxon>
        <taxon>Insecta</taxon>
        <taxon>Pterygota</taxon>
        <taxon>Neoptera</taxon>
        <taxon>Endopterygota</taxon>
        <taxon>Coleoptera</taxon>
        <taxon>Polyphaga</taxon>
        <taxon>Cucujiformia</taxon>
        <taxon>Chrysomeloidea</taxon>
        <taxon>Cerambycidae</taxon>
        <taxon>Lamiinae</taxon>
        <taxon>Monochamini</taxon>
        <taxon>Molorchus</taxon>
    </lineage>
</organism>
<dbReference type="PANTHER" id="PTHR47331">
    <property type="entry name" value="PHD-TYPE DOMAIN-CONTAINING PROTEIN"/>
    <property type="match status" value="1"/>
</dbReference>
<dbReference type="InterPro" id="IPR008042">
    <property type="entry name" value="Retrotrans_Pao"/>
</dbReference>
<evidence type="ECO:0008006" key="3">
    <source>
        <dbReference type="Google" id="ProtNLM"/>
    </source>
</evidence>
<protein>
    <recommendedName>
        <fullName evidence="3">Peptidase aspartic putative domain-containing protein</fullName>
    </recommendedName>
</protein>
<proteinExistence type="predicted"/>
<dbReference type="Pfam" id="PF05380">
    <property type="entry name" value="Peptidase_A17"/>
    <property type="match status" value="1"/>
</dbReference>
<reference evidence="1" key="1">
    <citation type="journal article" date="2023" name="Insect Mol. Biol.">
        <title>Genome sequencing provides insights into the evolution of gene families encoding plant cell wall-degrading enzymes in longhorned beetles.</title>
        <authorList>
            <person name="Shin N.R."/>
            <person name="Okamura Y."/>
            <person name="Kirsch R."/>
            <person name="Pauchet Y."/>
        </authorList>
    </citation>
    <scope>NUCLEOTIDE SEQUENCE</scope>
    <source>
        <strain evidence="1">MMC_N1</strain>
    </source>
</reference>
<sequence length="650" mass="73679">MSKSQMVPKIGENIPSQDVNISHLKIPKHLKLADPNFHVSNSVDMLIGAQLFYEILCIGQISLEENMHILQKTRYGWIISGPIVFGKNSKLHCNLNVNHDVQQQLAKFWELEEPSSLVPVMSEDNKRCEKIFVSTTTRGSDGKFQVVIPFRESVEKLADSRLHALSRFLSLENRLSRNPVLKRIGGESVEEVIKVCKEVDSILRSGCFVPCKWASNKSQVVETMAGSADPNVNIHFGEKEEIKIPGLYWSSNQDVLIYNITSSIYPTITKRTVLSDIARIFDPLGLLGPTIIKAKILLQKLWAEQLSWDESLPADIDYKWRHFRNELHLLKDLKIPRHVVYDKAARIELHGFSDASIEAFGACVYIRSISMDGHCQISLVLAKSKVAPIKSVTIPRLELCGSLVLAQIVNKAKLSMSITFDEVYLWCDSSVALSWISTFPHLLQTFVGNRVSQIQSLTEPNQWRHIRSEDNPADIVSRYQEKLCEKVENIFYCHNHLKTEENCIVNIIVKNEAKNCSTLPVHITNIIANQISSESILLTTPINTIITDGCSVEKHQDLQPGSYLITILDKCHHIINQEKFSSENEDLLAGKIIQLPELPSINMSELTDLRRKIKPNNMDIKELSHLTNKMNNHHEITLPMEPNEDQLIPT</sequence>
<accession>A0ABQ9JX48</accession>
<dbReference type="Proteomes" id="UP001162164">
    <property type="component" value="Unassembled WGS sequence"/>
</dbReference>
<gene>
    <name evidence="1" type="ORF">NQ317_008021</name>
</gene>
<evidence type="ECO:0000313" key="2">
    <source>
        <dbReference type="Proteomes" id="UP001162164"/>
    </source>
</evidence>
<comment type="caution">
    <text evidence="1">The sequence shown here is derived from an EMBL/GenBank/DDBJ whole genome shotgun (WGS) entry which is preliminary data.</text>
</comment>
<dbReference type="EMBL" id="JAPWTJ010000136">
    <property type="protein sequence ID" value="KAJ8982292.1"/>
    <property type="molecule type" value="Genomic_DNA"/>
</dbReference>
<name>A0ABQ9JX48_9CUCU</name>